<evidence type="ECO:0000313" key="5">
    <source>
        <dbReference type="EMBL" id="MFD0779990.1"/>
    </source>
</evidence>
<keyword evidence="2 3" id="KW-0732">Signal</keyword>
<evidence type="ECO:0000259" key="4">
    <source>
        <dbReference type="Pfam" id="PF13458"/>
    </source>
</evidence>
<dbReference type="EMBL" id="JBHTIM010000001">
    <property type="protein sequence ID" value="MFD0779990.1"/>
    <property type="molecule type" value="Genomic_DNA"/>
</dbReference>
<reference evidence="6" key="1">
    <citation type="journal article" date="2019" name="Int. J. Syst. Evol. Microbiol.">
        <title>The Global Catalogue of Microorganisms (GCM) 10K type strain sequencing project: providing services to taxonomists for standard genome sequencing and annotation.</title>
        <authorList>
            <consortium name="The Broad Institute Genomics Platform"/>
            <consortium name="The Broad Institute Genome Sequencing Center for Infectious Disease"/>
            <person name="Wu L."/>
            <person name="Ma J."/>
        </authorList>
    </citation>
    <scope>NUCLEOTIDE SEQUENCE [LARGE SCALE GENOMIC DNA]</scope>
    <source>
        <strain evidence="6">CCUG 50754</strain>
    </source>
</reference>
<keyword evidence="6" id="KW-1185">Reference proteome</keyword>
<dbReference type="InterPro" id="IPR051010">
    <property type="entry name" value="BCAA_transport"/>
</dbReference>
<dbReference type="PANTHER" id="PTHR30483:SF6">
    <property type="entry name" value="PERIPLASMIC BINDING PROTEIN OF ABC TRANSPORTER FOR NATURAL AMINO ACIDS"/>
    <property type="match status" value="1"/>
</dbReference>
<dbReference type="Pfam" id="PF13458">
    <property type="entry name" value="Peripla_BP_6"/>
    <property type="match status" value="1"/>
</dbReference>
<dbReference type="PROSITE" id="PS51257">
    <property type="entry name" value="PROKAR_LIPOPROTEIN"/>
    <property type="match status" value="1"/>
</dbReference>
<protein>
    <submittedName>
        <fullName evidence="5">ABC transporter substrate-binding protein</fullName>
    </submittedName>
</protein>
<gene>
    <name evidence="5" type="ORF">ACFQZV_01595</name>
</gene>
<organism evidence="5 6">
    <name type="scientific">Microbacterium koreense</name>
    <dbReference type="NCBI Taxonomy" id="323761"/>
    <lineage>
        <taxon>Bacteria</taxon>
        <taxon>Bacillati</taxon>
        <taxon>Actinomycetota</taxon>
        <taxon>Actinomycetes</taxon>
        <taxon>Micrococcales</taxon>
        <taxon>Microbacteriaceae</taxon>
        <taxon>Microbacterium</taxon>
    </lineage>
</organism>
<sequence>MRRKALLAIPAAAVTAALIFTGCSDGGGSTPDSSGDTGGGDPIVIGVASAQTGFFSGFDVPVKNAIDMAVAEYNAEGGVLGRQLEVVVSDTKSDVELSASAAIEVLDQGADVVVTMCDYNLGAPAAQEAQAQGKIAFSCAGSALFGPVGIGPLAYSVNESSTTQASIGAEFAYNSGWTTAYMLGDTGEDFTSSWCSAFKETFETLGGSIVGEDTFVQGDTTVATQVSNLVSSGSDPGVVALCGYPPTGSTAVGQLRAAGVTAPIVTTSGFDGPGWMEAVPGVSDVYAVASASIYGDDPNPAVNELVAAYTEEYGAPATSYLVYGYAIVQSIVEAMTQADSTEGEAMAAALDTFTDVETILGPSTYTAGCHVTIERPMQIISYANDAGTWVESLTPSQPILPDGCS</sequence>
<dbReference type="InterPro" id="IPR028082">
    <property type="entry name" value="Peripla_BP_I"/>
</dbReference>
<comment type="similarity">
    <text evidence="1">Belongs to the leucine-binding protein family.</text>
</comment>
<dbReference type="SUPFAM" id="SSF53822">
    <property type="entry name" value="Periplasmic binding protein-like I"/>
    <property type="match status" value="1"/>
</dbReference>
<evidence type="ECO:0000256" key="2">
    <source>
        <dbReference type="ARBA" id="ARBA00022729"/>
    </source>
</evidence>
<proteinExistence type="inferred from homology"/>
<feature type="domain" description="Leucine-binding protein" evidence="4">
    <location>
        <begin position="42"/>
        <end position="381"/>
    </location>
</feature>
<feature type="signal peptide" evidence="3">
    <location>
        <begin position="1"/>
        <end position="19"/>
    </location>
</feature>
<comment type="caution">
    <text evidence="5">The sequence shown here is derived from an EMBL/GenBank/DDBJ whole genome shotgun (WGS) entry which is preliminary data.</text>
</comment>
<dbReference type="InterPro" id="IPR028081">
    <property type="entry name" value="Leu-bd"/>
</dbReference>
<dbReference type="PANTHER" id="PTHR30483">
    <property type="entry name" value="LEUCINE-SPECIFIC-BINDING PROTEIN"/>
    <property type="match status" value="1"/>
</dbReference>
<dbReference type="Gene3D" id="3.40.50.2300">
    <property type="match status" value="2"/>
</dbReference>
<evidence type="ECO:0000313" key="6">
    <source>
        <dbReference type="Proteomes" id="UP001597042"/>
    </source>
</evidence>
<evidence type="ECO:0000256" key="1">
    <source>
        <dbReference type="ARBA" id="ARBA00010062"/>
    </source>
</evidence>
<accession>A0ABW2ZNB6</accession>
<evidence type="ECO:0000256" key="3">
    <source>
        <dbReference type="SAM" id="SignalP"/>
    </source>
</evidence>
<name>A0ABW2ZNB6_9MICO</name>
<dbReference type="RefSeq" id="WP_378751612.1">
    <property type="nucleotide sequence ID" value="NZ_JBHSSV010000006.1"/>
</dbReference>
<dbReference type="Proteomes" id="UP001597042">
    <property type="component" value="Unassembled WGS sequence"/>
</dbReference>
<feature type="chain" id="PRO_5045850781" evidence="3">
    <location>
        <begin position="20"/>
        <end position="405"/>
    </location>
</feature>